<reference evidence="10 11" key="1">
    <citation type="submission" date="2019-08" db="EMBL/GenBank/DDBJ databases">
        <title>Genomes of Antarctic Bizionia species.</title>
        <authorList>
            <person name="Bowman J.P."/>
        </authorList>
    </citation>
    <scope>NUCLEOTIDE SEQUENCE [LARGE SCALE GENOMIC DNA]</scope>
    <source>
        <strain evidence="10 11">IC164</strain>
    </source>
</reference>
<feature type="domain" description="Histidine kinase" evidence="9">
    <location>
        <begin position="220"/>
        <end position="423"/>
    </location>
</feature>
<name>A0ABY3M9J0_9FLAO</name>
<evidence type="ECO:0000256" key="7">
    <source>
        <dbReference type="ARBA" id="ARBA00022989"/>
    </source>
</evidence>
<evidence type="ECO:0000256" key="2">
    <source>
        <dbReference type="ARBA" id="ARBA00012438"/>
    </source>
</evidence>
<sequence>MKLLNKTTYYLSILLLPLITVWAFVFYYAMLDEIYDSLDDGLENQKDILIGRLKTEPNIIEHRNVKKNNHVFTPINKKKHKHFKENFRDTLIYVQSEDELEAMRIYSSAIKHNNAYYKLDIITSMVEEDDLIESLITYLLGLYVILILSILILNNLLLKRLWKPFYHLIAQLQTFKIEDNTPITLPKSNIEEFKLLNTAVNTLLQKSTHSYSAQKQFIENAAHELQTPLAITINKLELFLENTPLNDKQLKDIGTALDNLGRLTRLNKSLLLLSKIENQQFVNVETIPFNTLTEKVIADFEDLANHKNMRLQIKASNDLNFKINQDLAVIMLTNLVKNALVHGKRNNTITITIQSHMWSIINYGTPHQLDQNLLFTRFKKTTTNTKSTGLGLSIAKAIATKYAIELNYDYNDAHIFKLTFPKK</sequence>
<keyword evidence="5 8" id="KW-0812">Transmembrane</keyword>
<dbReference type="Pfam" id="PF00512">
    <property type="entry name" value="HisKA"/>
    <property type="match status" value="1"/>
</dbReference>
<dbReference type="SUPFAM" id="SSF47384">
    <property type="entry name" value="Homodimeric domain of signal transducing histidine kinase"/>
    <property type="match status" value="1"/>
</dbReference>
<dbReference type="PANTHER" id="PTHR45436:SF5">
    <property type="entry name" value="SENSOR HISTIDINE KINASE TRCS"/>
    <property type="match status" value="1"/>
</dbReference>
<organism evidence="10 11">
    <name type="scientific">Bizionia gelidisalsuginis</name>
    <dbReference type="NCBI Taxonomy" id="291188"/>
    <lineage>
        <taxon>Bacteria</taxon>
        <taxon>Pseudomonadati</taxon>
        <taxon>Bacteroidota</taxon>
        <taxon>Flavobacteriia</taxon>
        <taxon>Flavobacteriales</taxon>
        <taxon>Flavobacteriaceae</taxon>
        <taxon>Bizionia</taxon>
    </lineage>
</organism>
<keyword evidence="8" id="KW-0472">Membrane</keyword>
<dbReference type="InterPro" id="IPR036097">
    <property type="entry name" value="HisK_dim/P_sf"/>
</dbReference>
<evidence type="ECO:0000256" key="4">
    <source>
        <dbReference type="ARBA" id="ARBA00022679"/>
    </source>
</evidence>
<dbReference type="CDD" id="cd00082">
    <property type="entry name" value="HisKA"/>
    <property type="match status" value="1"/>
</dbReference>
<comment type="caution">
    <text evidence="10">The sequence shown here is derived from an EMBL/GenBank/DDBJ whole genome shotgun (WGS) entry which is preliminary data.</text>
</comment>
<evidence type="ECO:0000313" key="11">
    <source>
        <dbReference type="Proteomes" id="UP000323621"/>
    </source>
</evidence>
<evidence type="ECO:0000256" key="3">
    <source>
        <dbReference type="ARBA" id="ARBA00022553"/>
    </source>
</evidence>
<evidence type="ECO:0000256" key="8">
    <source>
        <dbReference type="SAM" id="Phobius"/>
    </source>
</evidence>
<dbReference type="InterPro" id="IPR003594">
    <property type="entry name" value="HATPase_dom"/>
</dbReference>
<keyword evidence="3" id="KW-0597">Phosphoprotein</keyword>
<dbReference type="PANTHER" id="PTHR45436">
    <property type="entry name" value="SENSOR HISTIDINE KINASE YKOH"/>
    <property type="match status" value="1"/>
</dbReference>
<feature type="transmembrane region" description="Helical" evidence="8">
    <location>
        <begin position="9"/>
        <end position="30"/>
    </location>
</feature>
<dbReference type="Pfam" id="PF02518">
    <property type="entry name" value="HATPase_c"/>
    <property type="match status" value="1"/>
</dbReference>
<dbReference type="EMBL" id="VSKN01000012">
    <property type="protein sequence ID" value="TYC11422.1"/>
    <property type="molecule type" value="Genomic_DNA"/>
</dbReference>
<keyword evidence="6 10" id="KW-0418">Kinase</keyword>
<dbReference type="InterPro" id="IPR050428">
    <property type="entry name" value="TCS_sensor_his_kinase"/>
</dbReference>
<evidence type="ECO:0000256" key="5">
    <source>
        <dbReference type="ARBA" id="ARBA00022692"/>
    </source>
</evidence>
<gene>
    <name evidence="10" type="ORF">ES677_10140</name>
</gene>
<evidence type="ECO:0000256" key="1">
    <source>
        <dbReference type="ARBA" id="ARBA00000085"/>
    </source>
</evidence>
<dbReference type="SUPFAM" id="SSF55874">
    <property type="entry name" value="ATPase domain of HSP90 chaperone/DNA topoisomerase II/histidine kinase"/>
    <property type="match status" value="1"/>
</dbReference>
<dbReference type="SMART" id="SM00387">
    <property type="entry name" value="HATPase_c"/>
    <property type="match status" value="1"/>
</dbReference>
<dbReference type="PROSITE" id="PS50109">
    <property type="entry name" value="HIS_KIN"/>
    <property type="match status" value="1"/>
</dbReference>
<evidence type="ECO:0000313" key="10">
    <source>
        <dbReference type="EMBL" id="TYC11422.1"/>
    </source>
</evidence>
<dbReference type="SMART" id="SM00388">
    <property type="entry name" value="HisKA"/>
    <property type="match status" value="1"/>
</dbReference>
<feature type="transmembrane region" description="Helical" evidence="8">
    <location>
        <begin position="135"/>
        <end position="158"/>
    </location>
</feature>
<dbReference type="GO" id="GO:0016301">
    <property type="term" value="F:kinase activity"/>
    <property type="evidence" value="ECO:0007669"/>
    <property type="project" value="UniProtKB-KW"/>
</dbReference>
<dbReference type="Gene3D" id="3.30.565.10">
    <property type="entry name" value="Histidine kinase-like ATPase, C-terminal domain"/>
    <property type="match status" value="1"/>
</dbReference>
<dbReference type="EC" id="2.7.13.3" evidence="2"/>
<evidence type="ECO:0000256" key="6">
    <source>
        <dbReference type="ARBA" id="ARBA00022777"/>
    </source>
</evidence>
<comment type="catalytic activity">
    <reaction evidence="1">
        <text>ATP + protein L-histidine = ADP + protein N-phospho-L-histidine.</text>
        <dbReference type="EC" id="2.7.13.3"/>
    </reaction>
</comment>
<keyword evidence="7 8" id="KW-1133">Transmembrane helix</keyword>
<dbReference type="InterPro" id="IPR036890">
    <property type="entry name" value="HATPase_C_sf"/>
</dbReference>
<accession>A0ABY3M9J0</accession>
<dbReference type="Proteomes" id="UP000323621">
    <property type="component" value="Unassembled WGS sequence"/>
</dbReference>
<keyword evidence="4" id="KW-0808">Transferase</keyword>
<protein>
    <recommendedName>
        <fullName evidence="2">histidine kinase</fullName>
        <ecNumber evidence="2">2.7.13.3</ecNumber>
    </recommendedName>
</protein>
<evidence type="ECO:0000259" key="9">
    <source>
        <dbReference type="PROSITE" id="PS50109"/>
    </source>
</evidence>
<dbReference type="RefSeq" id="WP_148381175.1">
    <property type="nucleotide sequence ID" value="NZ_VSKN01000012.1"/>
</dbReference>
<dbReference type="InterPro" id="IPR005467">
    <property type="entry name" value="His_kinase_dom"/>
</dbReference>
<proteinExistence type="predicted"/>
<keyword evidence="11" id="KW-1185">Reference proteome</keyword>
<dbReference type="InterPro" id="IPR003661">
    <property type="entry name" value="HisK_dim/P_dom"/>
</dbReference>
<dbReference type="Gene3D" id="1.10.287.130">
    <property type="match status" value="1"/>
</dbReference>